<dbReference type="InterPro" id="IPR005119">
    <property type="entry name" value="LysR_subst-bd"/>
</dbReference>
<evidence type="ECO:0000256" key="1">
    <source>
        <dbReference type="ARBA" id="ARBA00009437"/>
    </source>
</evidence>
<comment type="similarity">
    <text evidence="1">Belongs to the LysR transcriptional regulatory family.</text>
</comment>
<dbReference type="Gene3D" id="3.40.190.10">
    <property type="entry name" value="Periplasmic binding protein-like II"/>
    <property type="match status" value="1"/>
</dbReference>
<dbReference type="Gene3D" id="3.40.190.290">
    <property type="match status" value="1"/>
</dbReference>
<dbReference type="Gene3D" id="1.10.10.10">
    <property type="entry name" value="Winged helix-like DNA-binding domain superfamily/Winged helix DNA-binding domain"/>
    <property type="match status" value="1"/>
</dbReference>
<dbReference type="InterPro" id="IPR036388">
    <property type="entry name" value="WH-like_DNA-bd_sf"/>
</dbReference>
<dbReference type="PROSITE" id="PS50931">
    <property type="entry name" value="HTH_LYSR"/>
    <property type="match status" value="1"/>
</dbReference>
<reference evidence="6 7" key="1">
    <citation type="journal article" date="2017" name="BMC Genomics">
        <title>Comparative genomic and phylogenomic analyses of the Bifidobacteriaceae family.</title>
        <authorList>
            <person name="Lugli G.A."/>
            <person name="Milani C."/>
            <person name="Turroni F."/>
            <person name="Duranti S."/>
            <person name="Mancabelli L."/>
            <person name="Mangifesta M."/>
            <person name="Ferrario C."/>
            <person name="Modesto M."/>
            <person name="Mattarelli P."/>
            <person name="Jiri K."/>
            <person name="van Sinderen D."/>
            <person name="Ventura M."/>
        </authorList>
    </citation>
    <scope>NUCLEOTIDE SEQUENCE [LARGE SCALE GENOMIC DNA]</scope>
    <source>
        <strain evidence="6 7">DSM 24742</strain>
    </source>
</reference>
<proteinExistence type="inferred from homology"/>
<evidence type="ECO:0000259" key="5">
    <source>
        <dbReference type="PROSITE" id="PS50931"/>
    </source>
</evidence>
<dbReference type="GO" id="GO:0000976">
    <property type="term" value="F:transcription cis-regulatory region binding"/>
    <property type="evidence" value="ECO:0007669"/>
    <property type="project" value="TreeGrafter"/>
</dbReference>
<dbReference type="PANTHER" id="PTHR30126">
    <property type="entry name" value="HTH-TYPE TRANSCRIPTIONAL REGULATOR"/>
    <property type="match status" value="1"/>
</dbReference>
<accession>A0A261EVZ6</accession>
<dbReference type="RefSeq" id="WP_245834936.1">
    <property type="nucleotide sequence ID" value="NZ_JBKZBO010000015.1"/>
</dbReference>
<name>A0A261EVZ6_9BIFI</name>
<dbReference type="Pfam" id="PF03466">
    <property type="entry name" value="LysR_substrate"/>
    <property type="match status" value="1"/>
</dbReference>
<dbReference type="FunFam" id="1.10.10.10:FF:000001">
    <property type="entry name" value="LysR family transcriptional regulator"/>
    <property type="match status" value="1"/>
</dbReference>
<evidence type="ECO:0000256" key="3">
    <source>
        <dbReference type="ARBA" id="ARBA00023125"/>
    </source>
</evidence>
<dbReference type="EMBL" id="MWWR01000012">
    <property type="protein sequence ID" value="OZG51039.1"/>
    <property type="molecule type" value="Genomic_DNA"/>
</dbReference>
<dbReference type="SUPFAM" id="SSF46785">
    <property type="entry name" value="Winged helix' DNA-binding domain"/>
    <property type="match status" value="1"/>
</dbReference>
<dbReference type="PRINTS" id="PR00039">
    <property type="entry name" value="HTHLYSR"/>
</dbReference>
<dbReference type="Pfam" id="PF00126">
    <property type="entry name" value="HTH_1"/>
    <property type="match status" value="1"/>
</dbReference>
<comment type="caution">
    <text evidence="6">The sequence shown here is derived from an EMBL/GenBank/DDBJ whole genome shotgun (WGS) entry which is preliminary data.</text>
</comment>
<evidence type="ECO:0000256" key="4">
    <source>
        <dbReference type="ARBA" id="ARBA00023163"/>
    </source>
</evidence>
<gene>
    <name evidence="6" type="ORF">PSRA_1333</name>
</gene>
<feature type="domain" description="HTH lysR-type" evidence="5">
    <location>
        <begin position="9"/>
        <end position="63"/>
    </location>
</feature>
<organism evidence="6 7">
    <name type="scientific">Pseudoscardovia radai</name>
    <dbReference type="NCBI Taxonomy" id="987066"/>
    <lineage>
        <taxon>Bacteria</taxon>
        <taxon>Bacillati</taxon>
        <taxon>Actinomycetota</taxon>
        <taxon>Actinomycetes</taxon>
        <taxon>Bifidobacteriales</taxon>
        <taxon>Bifidobacteriaceae</taxon>
        <taxon>Pseudoscardovia</taxon>
    </lineage>
</organism>
<keyword evidence="2" id="KW-0805">Transcription regulation</keyword>
<sequence>MPAHDMFPLLRTLAAVYETGQFTAAADELGVSQPTVSARIAALEAEAGVPLFVRKAKSDVEPTAAGTLLYRAAATIGDTWRDACDEAVRASRTAVRLRACFSLTAACVLMPAALKALEPRLERYDLTFRAVNSDVIVDLVGRKEAEFGVIEKPVINDAIDRVTLCSDELVLAGDPSSVWLVREQGSGVRYYTDLLCKTEGIVPGRSVTVASNASIVAALASGFGCSVVSRSIVPDGVPVRSLGREFVRRFYAVTPRTGLSRDQRRAAETMIAAMRVDERA</sequence>
<dbReference type="AlphaFoldDB" id="A0A261EVZ6"/>
<keyword evidence="4" id="KW-0804">Transcription</keyword>
<dbReference type="InterPro" id="IPR000847">
    <property type="entry name" value="LysR_HTH_N"/>
</dbReference>
<evidence type="ECO:0000256" key="2">
    <source>
        <dbReference type="ARBA" id="ARBA00023015"/>
    </source>
</evidence>
<keyword evidence="7" id="KW-1185">Reference proteome</keyword>
<keyword evidence="3" id="KW-0238">DNA-binding</keyword>
<dbReference type="GO" id="GO:0003700">
    <property type="term" value="F:DNA-binding transcription factor activity"/>
    <property type="evidence" value="ECO:0007669"/>
    <property type="project" value="InterPro"/>
</dbReference>
<dbReference type="SUPFAM" id="SSF53850">
    <property type="entry name" value="Periplasmic binding protein-like II"/>
    <property type="match status" value="1"/>
</dbReference>
<dbReference type="PANTHER" id="PTHR30126:SF40">
    <property type="entry name" value="HTH-TYPE TRANSCRIPTIONAL REGULATOR GLTR"/>
    <property type="match status" value="1"/>
</dbReference>
<dbReference type="InterPro" id="IPR036390">
    <property type="entry name" value="WH_DNA-bd_sf"/>
</dbReference>
<evidence type="ECO:0000313" key="7">
    <source>
        <dbReference type="Proteomes" id="UP000216725"/>
    </source>
</evidence>
<evidence type="ECO:0000313" key="6">
    <source>
        <dbReference type="EMBL" id="OZG51039.1"/>
    </source>
</evidence>
<protein>
    <submittedName>
        <fullName evidence="6">LysR family transcriptional regulator</fullName>
    </submittedName>
</protein>
<dbReference type="Proteomes" id="UP000216725">
    <property type="component" value="Unassembled WGS sequence"/>
</dbReference>